<gene>
    <name evidence="3" type="primary">phoD</name>
    <name evidence="3" type="ORF">GCM10023353_13660</name>
</gene>
<accession>A0ABP9CHX0</accession>
<organism evidence="3 4">
    <name type="scientific">Tomitella cavernea</name>
    <dbReference type="NCBI Taxonomy" id="1387982"/>
    <lineage>
        <taxon>Bacteria</taxon>
        <taxon>Bacillati</taxon>
        <taxon>Actinomycetota</taxon>
        <taxon>Actinomycetes</taxon>
        <taxon>Mycobacteriales</taxon>
        <taxon>Tomitella</taxon>
    </lineage>
</organism>
<feature type="domain" description="PhoD-like phosphatase metallophosphatase" evidence="1">
    <location>
        <begin position="177"/>
        <end position="515"/>
    </location>
</feature>
<evidence type="ECO:0000259" key="1">
    <source>
        <dbReference type="Pfam" id="PF09423"/>
    </source>
</evidence>
<dbReference type="Pfam" id="PF16655">
    <property type="entry name" value="PhoD_N"/>
    <property type="match status" value="1"/>
</dbReference>
<dbReference type="Gene3D" id="3.60.21.70">
    <property type="entry name" value="PhoD-like phosphatase"/>
    <property type="match status" value="1"/>
</dbReference>
<dbReference type="Proteomes" id="UP001500839">
    <property type="component" value="Unassembled WGS sequence"/>
</dbReference>
<feature type="domain" description="Phospholipase D N-terminal" evidence="2">
    <location>
        <begin position="68"/>
        <end position="164"/>
    </location>
</feature>
<keyword evidence="4" id="KW-1185">Reference proteome</keyword>
<evidence type="ECO:0000313" key="4">
    <source>
        <dbReference type="Proteomes" id="UP001500839"/>
    </source>
</evidence>
<dbReference type="InterPro" id="IPR029052">
    <property type="entry name" value="Metallo-depent_PP-like"/>
</dbReference>
<dbReference type="SUPFAM" id="SSF56300">
    <property type="entry name" value="Metallo-dependent phosphatases"/>
    <property type="match status" value="1"/>
</dbReference>
<sequence>MSKPEISLSDRSVAGGTTRRSFLTWSALVGAAAFTPAMLSGPDAAAAPAAGSLGSAGSLGGGSSPFALGVASGDPLPDSVILWTRVTTDPLVPGGGVPPVPVPVDWEVARDERFRDVVARGSDVALPAAAHSVHVDVRGLEPWRRYFYRFRALGQVSPVGRTRTAPAAGADVGAMAFAWASCQAWYQGYYTAYADMAEQDLDVVFHLGDYIYEYDLPEDSVRPLGGLSPEVRRETTTLQDYRLRYGLFKSDEHLQSAHRAAPWIHTIDDHEVDNNWASKISQDEDADPRAFLERRAQAFRAWWEHTPTRVLPPSGPDMRLYRRYEYGNLASFSVLDTRQYRSDQAHGDGQHVQDRVTADAGRTITGGEQEQWILDGFDRSDARWNFLAHQTVITDLPRIRDGKRKVSMDQWGGYEASRHRILDGARDRGVRNLVSMVGDIHRTTVSELRRDYRDDASPAVGVEMAGTSIASGKDGEDSDKANEEFLANNPAMKFGSAQRGYVLCELRPDRWQAQLKVTDKVTVPGRPVRTRATITVPDGKPEIDVRA</sequence>
<proteinExistence type="predicted"/>
<comment type="caution">
    <text evidence="3">The sequence shown here is derived from an EMBL/GenBank/DDBJ whole genome shotgun (WGS) entry which is preliminary data.</text>
</comment>
<dbReference type="CDD" id="cd07389">
    <property type="entry name" value="MPP_PhoD"/>
    <property type="match status" value="1"/>
</dbReference>
<dbReference type="InterPro" id="IPR052900">
    <property type="entry name" value="Phospholipid_Metab_Enz"/>
</dbReference>
<name>A0ABP9CHX0_9ACTN</name>
<dbReference type="InterPro" id="IPR018946">
    <property type="entry name" value="PhoD-like_MPP"/>
</dbReference>
<dbReference type="Gene3D" id="2.60.40.380">
    <property type="entry name" value="Purple acid phosphatase-like, N-terminal"/>
    <property type="match status" value="1"/>
</dbReference>
<reference evidence="4" key="1">
    <citation type="journal article" date="2019" name="Int. J. Syst. Evol. Microbiol.">
        <title>The Global Catalogue of Microorganisms (GCM) 10K type strain sequencing project: providing services to taxonomists for standard genome sequencing and annotation.</title>
        <authorList>
            <consortium name="The Broad Institute Genomics Platform"/>
            <consortium name="The Broad Institute Genome Sequencing Center for Infectious Disease"/>
            <person name="Wu L."/>
            <person name="Ma J."/>
        </authorList>
    </citation>
    <scope>NUCLEOTIDE SEQUENCE [LARGE SCALE GENOMIC DNA]</scope>
    <source>
        <strain evidence="4">JCM 18542</strain>
    </source>
</reference>
<dbReference type="PANTHER" id="PTHR43606">
    <property type="entry name" value="PHOSPHATASE, PUTATIVE (AFU_ORTHOLOGUE AFUA_6G08710)-RELATED"/>
    <property type="match status" value="1"/>
</dbReference>
<dbReference type="InterPro" id="IPR038607">
    <property type="entry name" value="PhoD-like_sf"/>
</dbReference>
<protein>
    <submittedName>
        <fullName evidence="3">Alkaline phosphatase PhoD</fullName>
    </submittedName>
</protein>
<dbReference type="RefSeq" id="WP_200175202.1">
    <property type="nucleotide sequence ID" value="NZ_BAABKQ010000001.1"/>
</dbReference>
<dbReference type="InterPro" id="IPR032093">
    <property type="entry name" value="PhoD_N"/>
</dbReference>
<dbReference type="InterPro" id="IPR006311">
    <property type="entry name" value="TAT_signal"/>
</dbReference>
<dbReference type="PANTHER" id="PTHR43606:SF2">
    <property type="entry name" value="ALKALINE PHOSPHATASE FAMILY PROTEIN (AFU_ORTHOLOGUE AFUA_5G03860)"/>
    <property type="match status" value="1"/>
</dbReference>
<evidence type="ECO:0000313" key="3">
    <source>
        <dbReference type="EMBL" id="GAA4810599.1"/>
    </source>
</evidence>
<dbReference type="Pfam" id="PF09423">
    <property type="entry name" value="PhoD"/>
    <property type="match status" value="1"/>
</dbReference>
<dbReference type="PROSITE" id="PS51318">
    <property type="entry name" value="TAT"/>
    <property type="match status" value="1"/>
</dbReference>
<evidence type="ECO:0000259" key="2">
    <source>
        <dbReference type="Pfam" id="PF16655"/>
    </source>
</evidence>
<dbReference type="EMBL" id="BAABKQ010000001">
    <property type="protein sequence ID" value="GAA4810599.1"/>
    <property type="molecule type" value="Genomic_DNA"/>
</dbReference>